<protein>
    <submittedName>
        <fullName evidence="2">Uncharacterized protein</fullName>
    </submittedName>
</protein>
<evidence type="ECO:0000313" key="3">
    <source>
        <dbReference type="Proteomes" id="UP000764045"/>
    </source>
</evidence>
<organism evidence="2 3">
    <name type="scientific">Marseilla massiliensis</name>
    <dbReference type="NCBI Taxonomy" id="1841864"/>
    <lineage>
        <taxon>Bacteria</taxon>
        <taxon>Pseudomonadati</taxon>
        <taxon>Bacteroidota</taxon>
        <taxon>Bacteroidia</taxon>
        <taxon>Bacteroidales</taxon>
        <taxon>Prevotellaceae</taxon>
        <taxon>Marseilla</taxon>
    </lineage>
</organism>
<comment type="caution">
    <text evidence="2">The sequence shown here is derived from an EMBL/GenBank/DDBJ whole genome shotgun (WGS) entry which is preliminary data.</text>
</comment>
<keyword evidence="1" id="KW-0812">Transmembrane</keyword>
<evidence type="ECO:0000256" key="1">
    <source>
        <dbReference type="SAM" id="Phobius"/>
    </source>
</evidence>
<evidence type="ECO:0000313" key="2">
    <source>
        <dbReference type="EMBL" id="MBM6662332.1"/>
    </source>
</evidence>
<dbReference type="Proteomes" id="UP000764045">
    <property type="component" value="Unassembled WGS sequence"/>
</dbReference>
<name>A0A938WNM0_9BACT</name>
<sequence>MEVVFAIISIVAAVLQIILFFKLWGMTNDVRKLKDAVIGNFSQANPSHQKEMEAPPIEHMGISVGDYVIRKSDGKRMKVQSIYNNKLFCSANVFGGYKYYALDEIEKEND</sequence>
<keyword evidence="3" id="KW-1185">Reference proteome</keyword>
<accession>A0A938WNM0</accession>
<proteinExistence type="predicted"/>
<keyword evidence="1" id="KW-0472">Membrane</keyword>
<dbReference type="AlphaFoldDB" id="A0A938WNM0"/>
<keyword evidence="1" id="KW-1133">Transmembrane helix</keyword>
<reference evidence="2 3" key="1">
    <citation type="journal article" date="2021" name="Sci. Rep.">
        <title>The distribution of antibiotic resistance genes in chicken gut microbiota commensals.</title>
        <authorList>
            <person name="Juricova H."/>
            <person name="Matiasovicova J."/>
            <person name="Kubasova T."/>
            <person name="Cejkova D."/>
            <person name="Rychlik I."/>
        </authorList>
    </citation>
    <scope>NUCLEOTIDE SEQUENCE [LARGE SCALE GENOMIC DNA]</scope>
    <source>
        <strain evidence="2 3">An819</strain>
    </source>
</reference>
<feature type="transmembrane region" description="Helical" evidence="1">
    <location>
        <begin position="6"/>
        <end position="24"/>
    </location>
</feature>
<dbReference type="RefSeq" id="WP_205110674.1">
    <property type="nucleotide sequence ID" value="NZ_JACJJL010000019.1"/>
</dbReference>
<gene>
    <name evidence="2" type="ORF">H6B30_11320</name>
</gene>
<dbReference type="EMBL" id="JACJJL010000019">
    <property type="protein sequence ID" value="MBM6662332.1"/>
    <property type="molecule type" value="Genomic_DNA"/>
</dbReference>